<dbReference type="OMA" id="VYCYQST"/>
<feature type="compositionally biased region" description="Low complexity" evidence="8">
    <location>
        <begin position="379"/>
        <end position="407"/>
    </location>
</feature>
<feature type="compositionally biased region" description="Polar residues" evidence="8">
    <location>
        <begin position="631"/>
        <end position="643"/>
    </location>
</feature>
<feature type="compositionally biased region" description="Polar residues" evidence="8">
    <location>
        <begin position="91"/>
        <end position="106"/>
    </location>
</feature>
<dbReference type="GO" id="GO:0061578">
    <property type="term" value="F:K63-linked deubiquitinase activity"/>
    <property type="evidence" value="ECO:0007669"/>
    <property type="project" value="TreeGrafter"/>
</dbReference>
<feature type="region of interest" description="Disordered" evidence="8">
    <location>
        <begin position="376"/>
        <end position="471"/>
    </location>
</feature>
<keyword evidence="4" id="KW-0645">Protease</keyword>
<feature type="compositionally biased region" description="Polar residues" evidence="8">
    <location>
        <begin position="414"/>
        <end position="423"/>
    </location>
</feature>
<dbReference type="AlphaFoldDB" id="A0A7R8Z374"/>
<dbReference type="Proteomes" id="UP000594454">
    <property type="component" value="Chromosome 7"/>
</dbReference>
<feature type="compositionally biased region" description="Basic residues" evidence="8">
    <location>
        <begin position="500"/>
        <end position="509"/>
    </location>
</feature>
<name>A0A7R8Z374_HERIL</name>
<dbReference type="EMBL" id="LR899015">
    <property type="protein sequence ID" value="CAD7094222.1"/>
    <property type="molecule type" value="Genomic_DNA"/>
</dbReference>
<evidence type="ECO:0000313" key="10">
    <source>
        <dbReference type="EMBL" id="CAD7094222.1"/>
    </source>
</evidence>
<keyword evidence="5" id="KW-0833">Ubl conjugation pathway</keyword>
<feature type="compositionally biased region" description="Polar residues" evidence="8">
    <location>
        <begin position="537"/>
        <end position="557"/>
    </location>
</feature>
<dbReference type="Gene3D" id="3.90.70.80">
    <property type="match status" value="1"/>
</dbReference>
<dbReference type="PANTHER" id="PTHR12419:SF4">
    <property type="entry name" value="OTU DOMAIN-CONTAINING PROTEIN 5"/>
    <property type="match status" value="1"/>
</dbReference>
<feature type="region of interest" description="Disordered" evidence="8">
    <location>
        <begin position="1"/>
        <end position="153"/>
    </location>
</feature>
<reference evidence="10 11" key="1">
    <citation type="submission" date="2020-11" db="EMBL/GenBank/DDBJ databases">
        <authorList>
            <person name="Wallbank WR R."/>
            <person name="Pardo Diaz C."/>
            <person name="Kozak K."/>
            <person name="Martin S."/>
            <person name="Jiggins C."/>
            <person name="Moest M."/>
            <person name="Warren A I."/>
            <person name="Generalovic N T."/>
            <person name="Byers J.R.P. K."/>
            <person name="Montejo-Kovacevich G."/>
            <person name="Yen C E."/>
        </authorList>
    </citation>
    <scope>NUCLEOTIDE SEQUENCE [LARGE SCALE GENOMIC DNA]</scope>
</reference>
<protein>
    <recommendedName>
        <fullName evidence="3">ubiquitinyl hydrolase 1</fullName>
        <ecNumber evidence="3">3.4.19.12</ecNumber>
    </recommendedName>
    <alternativeName>
        <fullName evidence="7">Deubiquitinating enzyme A</fullName>
    </alternativeName>
</protein>
<comment type="similarity">
    <text evidence="2">Belongs to the peptidase C85 family.</text>
</comment>
<evidence type="ECO:0000256" key="6">
    <source>
        <dbReference type="ARBA" id="ARBA00022801"/>
    </source>
</evidence>
<feature type="region of interest" description="Disordered" evidence="8">
    <location>
        <begin position="486"/>
        <end position="579"/>
    </location>
</feature>
<keyword evidence="11" id="KW-1185">Reference proteome</keyword>
<dbReference type="InterPro" id="IPR003323">
    <property type="entry name" value="OTU_dom"/>
</dbReference>
<dbReference type="SUPFAM" id="SSF54001">
    <property type="entry name" value="Cysteine proteinases"/>
    <property type="match status" value="1"/>
</dbReference>
<evidence type="ECO:0000256" key="7">
    <source>
        <dbReference type="ARBA" id="ARBA00033460"/>
    </source>
</evidence>
<dbReference type="InterPro" id="IPR050704">
    <property type="entry name" value="Peptidase_C85-like"/>
</dbReference>
<evidence type="ECO:0000256" key="5">
    <source>
        <dbReference type="ARBA" id="ARBA00022786"/>
    </source>
</evidence>
<dbReference type="FunFam" id="3.90.70.80:FF:000018">
    <property type="entry name" value="OTU domain-containing protein 5-B"/>
    <property type="match status" value="1"/>
</dbReference>
<keyword evidence="6" id="KW-0378">Hydrolase</keyword>
<dbReference type="Pfam" id="PF02338">
    <property type="entry name" value="OTU"/>
    <property type="match status" value="1"/>
</dbReference>
<evidence type="ECO:0000256" key="1">
    <source>
        <dbReference type="ARBA" id="ARBA00000707"/>
    </source>
</evidence>
<dbReference type="InterPro" id="IPR038765">
    <property type="entry name" value="Papain-like_cys_pep_sf"/>
</dbReference>
<accession>A0A7R8Z374</accession>
<feature type="compositionally biased region" description="Polar residues" evidence="8">
    <location>
        <begin position="39"/>
        <end position="48"/>
    </location>
</feature>
<feature type="compositionally biased region" description="Basic and acidic residues" evidence="8">
    <location>
        <begin position="49"/>
        <end position="58"/>
    </location>
</feature>
<evidence type="ECO:0000313" key="11">
    <source>
        <dbReference type="Proteomes" id="UP000594454"/>
    </source>
</evidence>
<dbReference type="EC" id="3.4.19.12" evidence="3"/>
<gene>
    <name evidence="10" type="ORF">HERILL_LOCUS16444</name>
</gene>
<dbReference type="GO" id="GO:0004843">
    <property type="term" value="F:cysteine-type deubiquitinase activity"/>
    <property type="evidence" value="ECO:0007669"/>
    <property type="project" value="UniProtKB-EC"/>
</dbReference>
<evidence type="ECO:0000256" key="3">
    <source>
        <dbReference type="ARBA" id="ARBA00012759"/>
    </source>
</evidence>
<feature type="domain" description="OTU" evidence="9">
    <location>
        <begin position="179"/>
        <end position="303"/>
    </location>
</feature>
<evidence type="ECO:0000256" key="2">
    <source>
        <dbReference type="ARBA" id="ARBA00010407"/>
    </source>
</evidence>
<dbReference type="PROSITE" id="PS50802">
    <property type="entry name" value="OTU"/>
    <property type="match status" value="1"/>
</dbReference>
<dbReference type="FunCoup" id="A0A7R8Z374">
    <property type="interactions" value="13"/>
</dbReference>
<dbReference type="PANTHER" id="PTHR12419">
    <property type="entry name" value="OTU DOMAIN CONTAINING PROTEIN"/>
    <property type="match status" value="1"/>
</dbReference>
<organism evidence="10 11">
    <name type="scientific">Hermetia illucens</name>
    <name type="common">Black soldier fly</name>
    <dbReference type="NCBI Taxonomy" id="343691"/>
    <lineage>
        <taxon>Eukaryota</taxon>
        <taxon>Metazoa</taxon>
        <taxon>Ecdysozoa</taxon>
        <taxon>Arthropoda</taxon>
        <taxon>Hexapoda</taxon>
        <taxon>Insecta</taxon>
        <taxon>Pterygota</taxon>
        <taxon>Neoptera</taxon>
        <taxon>Endopterygota</taxon>
        <taxon>Diptera</taxon>
        <taxon>Brachycera</taxon>
        <taxon>Stratiomyomorpha</taxon>
        <taxon>Stratiomyidae</taxon>
        <taxon>Hermetiinae</taxon>
        <taxon>Hermetia</taxon>
    </lineage>
</organism>
<dbReference type="OrthoDB" id="409956at2759"/>
<dbReference type="InParanoid" id="A0A7R8Z374"/>
<sequence>MTIKPVVSQKSNEKEGHGHGQEAQPANVRAGHRSILGSKATSEGQSPQRRNDVFDDIIRHRRSPHKNSSNIRSKREHHKRETREKHCPSPQYHQVHSPHASSSCVASKSPKHGHGTHMSASQPQGPPSPDLLGILEDRDTYSGYNSGDEHLVPKETLLTPDEWKHRDEQFIKAMSERGFIIQDIVEDGACLFRAISLQIYGDQEMHEVIRQQTMDYIYQNREYFAHFVTEDINSYVKRKRNKESHGNHIEIQAMSEIYNRPVELYCYQTTPTNIFNSEQINNGHDPLRLSYQRGSHYNAIIDPYNASVGVGLGLAGYKPESQTREAIRLSEQLEIEQTMFEDKLKTTDWEATNEVIEEQIARESYLQWCRDNMQSAKATTTTVTRSTSTTSSSNSGTTLSSTITSSSMKLSHAESCTGSNSKDTFAEMSASGNSDSAKLPPTERLRDENNAPGTADCYDSDDTDMSSTSSTADLYKDNMQLSIIKKLKYGKRSPQGGCSSKRRHKRRRCESKDDNNSSCDNSATDPCPHKRKKQLKIASTLQNPQHSSKLTDQQLTGSDEPPFDYGGLPSTSKQAAQSGQPVSSFYQSLLESSYAEDGLGQLSEGEMIVKAIRLSRIDFFENVKRQRFQQKITSNSLAETQIQNSNNKESKSEGSMSHQARRDPRGNSSCASKMFDHDDDSDVPSP</sequence>
<dbReference type="CDD" id="cd22752">
    <property type="entry name" value="OTU_OTUD5-like"/>
    <property type="match status" value="1"/>
</dbReference>
<feature type="compositionally biased region" description="Basic and acidic residues" evidence="8">
    <location>
        <begin position="11"/>
        <end position="20"/>
    </location>
</feature>
<evidence type="ECO:0000259" key="9">
    <source>
        <dbReference type="PROSITE" id="PS50802"/>
    </source>
</evidence>
<evidence type="ECO:0000256" key="8">
    <source>
        <dbReference type="SAM" id="MobiDB-lite"/>
    </source>
</evidence>
<feature type="compositionally biased region" description="Polar residues" evidence="8">
    <location>
        <begin position="569"/>
        <end position="579"/>
    </location>
</feature>
<feature type="region of interest" description="Disordered" evidence="8">
    <location>
        <begin position="631"/>
        <end position="686"/>
    </location>
</feature>
<feature type="compositionally biased region" description="Acidic residues" evidence="8">
    <location>
        <begin position="677"/>
        <end position="686"/>
    </location>
</feature>
<dbReference type="GO" id="GO:0016579">
    <property type="term" value="P:protein deubiquitination"/>
    <property type="evidence" value="ECO:0007669"/>
    <property type="project" value="TreeGrafter"/>
</dbReference>
<evidence type="ECO:0000256" key="4">
    <source>
        <dbReference type="ARBA" id="ARBA00022670"/>
    </source>
</evidence>
<proteinExistence type="inferred from homology"/>
<dbReference type="GO" id="GO:0006508">
    <property type="term" value="P:proteolysis"/>
    <property type="evidence" value="ECO:0007669"/>
    <property type="project" value="UniProtKB-KW"/>
</dbReference>
<comment type="catalytic activity">
    <reaction evidence="1">
        <text>Thiol-dependent hydrolysis of ester, thioester, amide, peptide and isopeptide bonds formed by the C-terminal Gly of ubiquitin (a 76-residue protein attached to proteins as an intracellular targeting signal).</text>
        <dbReference type="EC" id="3.4.19.12"/>
    </reaction>
</comment>